<protein>
    <submittedName>
        <fullName evidence="2">Acyl carrier protein</fullName>
    </submittedName>
</protein>
<evidence type="ECO:0000259" key="1">
    <source>
        <dbReference type="PROSITE" id="PS50075"/>
    </source>
</evidence>
<dbReference type="InterPro" id="IPR036736">
    <property type="entry name" value="ACP-like_sf"/>
</dbReference>
<sequence length="79" mass="8592">MTNVDMRISDILTGKLDVDPADVTPGASFDDLGLDSLAIVEFTEILQETFEVAFTDDDVSEVDSLADVSTLLRRRGVDV</sequence>
<keyword evidence="3" id="KW-1185">Reference proteome</keyword>
<dbReference type="InterPro" id="IPR009081">
    <property type="entry name" value="PP-bd_ACP"/>
</dbReference>
<dbReference type="Gene3D" id="1.10.1200.10">
    <property type="entry name" value="ACP-like"/>
    <property type="match status" value="1"/>
</dbReference>
<evidence type="ECO:0000313" key="2">
    <source>
        <dbReference type="EMBL" id="MCX4238857.1"/>
    </source>
</evidence>
<comment type="caution">
    <text evidence="2">The sequence shown here is derived from an EMBL/GenBank/DDBJ whole genome shotgun (WGS) entry which is preliminary data.</text>
</comment>
<gene>
    <name evidence="2" type="ORF">K3769_40020</name>
</gene>
<evidence type="ECO:0000313" key="3">
    <source>
        <dbReference type="Proteomes" id="UP001165590"/>
    </source>
</evidence>
<name>A0ABT3VFY9_9ACTN</name>
<dbReference type="PROSITE" id="PS50075">
    <property type="entry name" value="CARRIER"/>
    <property type="match status" value="1"/>
</dbReference>
<reference evidence="2" key="1">
    <citation type="journal article" date="2022" name="bioRxiv">
        <title>Discovery and biosynthetic assessment of Streptomyces ortus sp nov. isolated from a deep-sea sponge.</title>
        <authorList>
            <person name="Williams S.E."/>
        </authorList>
    </citation>
    <scope>NUCLEOTIDE SEQUENCE</scope>
    <source>
        <strain evidence="2">A15ISP2-DRY2</strain>
    </source>
</reference>
<dbReference type="Pfam" id="PF00550">
    <property type="entry name" value="PP-binding"/>
    <property type="match status" value="1"/>
</dbReference>
<dbReference type="RefSeq" id="WP_267031114.1">
    <property type="nucleotide sequence ID" value="NZ_JAIFZO010000002.1"/>
</dbReference>
<proteinExistence type="predicted"/>
<organism evidence="2 3">
    <name type="scientific">Streptomyces ortus</name>
    <dbReference type="NCBI Taxonomy" id="2867268"/>
    <lineage>
        <taxon>Bacteria</taxon>
        <taxon>Bacillati</taxon>
        <taxon>Actinomycetota</taxon>
        <taxon>Actinomycetes</taxon>
        <taxon>Kitasatosporales</taxon>
        <taxon>Streptomycetaceae</taxon>
        <taxon>Streptomyces</taxon>
    </lineage>
</organism>
<dbReference type="SUPFAM" id="SSF47336">
    <property type="entry name" value="ACP-like"/>
    <property type="match status" value="1"/>
</dbReference>
<feature type="domain" description="Carrier" evidence="1">
    <location>
        <begin position="2"/>
        <end position="76"/>
    </location>
</feature>
<dbReference type="Proteomes" id="UP001165590">
    <property type="component" value="Unassembled WGS sequence"/>
</dbReference>
<dbReference type="EMBL" id="JAIFZO010000002">
    <property type="protein sequence ID" value="MCX4238857.1"/>
    <property type="molecule type" value="Genomic_DNA"/>
</dbReference>
<accession>A0ABT3VFY9</accession>